<dbReference type="Pfam" id="PF00098">
    <property type="entry name" value="zf-CCHC"/>
    <property type="match status" value="1"/>
</dbReference>
<comment type="caution">
    <text evidence="6">The sequence shown here is derived from an EMBL/GenBank/DDBJ whole genome shotgun (WGS) entry which is preliminary data.</text>
</comment>
<dbReference type="InterPro" id="IPR040194">
    <property type="entry name" value="Cwf19-like"/>
</dbReference>
<dbReference type="GO" id="GO:0008270">
    <property type="term" value="F:zinc ion binding"/>
    <property type="evidence" value="ECO:0007669"/>
    <property type="project" value="UniProtKB-KW"/>
</dbReference>
<dbReference type="VEuPathDB" id="FungiDB:RhiirFUN_015949"/>
<gene>
    <name evidence="6" type="ORF">CHRIB12_LOCUS10712</name>
</gene>
<dbReference type="GO" id="GO:0003676">
    <property type="term" value="F:nucleic acid binding"/>
    <property type="evidence" value="ECO:0007669"/>
    <property type="project" value="InterPro"/>
</dbReference>
<dbReference type="CDD" id="cd07380">
    <property type="entry name" value="MPP_CWF19_N"/>
    <property type="match status" value="1"/>
</dbReference>
<proteinExistence type="predicted"/>
<evidence type="ECO:0000313" key="6">
    <source>
        <dbReference type="EMBL" id="CAB5366138.1"/>
    </source>
</evidence>
<reference evidence="6" key="1">
    <citation type="submission" date="2020-05" db="EMBL/GenBank/DDBJ databases">
        <authorList>
            <person name="Rincon C."/>
            <person name="Sanders R I."/>
            <person name="Robbins C."/>
            <person name="Chaturvedi A."/>
        </authorList>
    </citation>
    <scope>NUCLEOTIDE SEQUENCE</scope>
    <source>
        <strain evidence="6">CHB12</strain>
    </source>
</reference>
<name>A0A915Z9K6_9GLOM</name>
<dbReference type="InterPro" id="IPR001878">
    <property type="entry name" value="Znf_CCHC"/>
</dbReference>
<accession>A0A915Z9K6</accession>
<dbReference type="OrthoDB" id="444325at2759"/>
<evidence type="ECO:0000256" key="1">
    <source>
        <dbReference type="ARBA" id="ARBA00022723"/>
    </source>
</evidence>
<dbReference type="SMART" id="SM00343">
    <property type="entry name" value="ZnF_C2HC"/>
    <property type="match status" value="3"/>
</dbReference>
<feature type="domain" description="CCHC-type" evidence="5">
    <location>
        <begin position="345"/>
        <end position="360"/>
    </location>
</feature>
<evidence type="ECO:0000259" key="5">
    <source>
        <dbReference type="PROSITE" id="PS50158"/>
    </source>
</evidence>
<dbReference type="InterPro" id="IPR025829">
    <property type="entry name" value="Zn_knuckle_CX2CX3GHX4C"/>
</dbReference>
<dbReference type="PANTHER" id="PTHR12072">
    <property type="entry name" value="CWF19, CELL CYCLE CONTROL PROTEIN"/>
    <property type="match status" value="1"/>
</dbReference>
<dbReference type="Pfam" id="PF04676">
    <property type="entry name" value="CwfJ_C_2"/>
    <property type="match status" value="1"/>
</dbReference>
<evidence type="ECO:0000256" key="3">
    <source>
        <dbReference type="ARBA" id="ARBA00022833"/>
    </source>
</evidence>
<feature type="domain" description="CCHC-type" evidence="5">
    <location>
        <begin position="292"/>
        <end position="307"/>
    </location>
</feature>
<dbReference type="AlphaFoldDB" id="A0A915Z9K6"/>
<dbReference type="PROSITE" id="PS50158">
    <property type="entry name" value="ZF_CCHC"/>
    <property type="match status" value="2"/>
</dbReference>
<dbReference type="PANTHER" id="PTHR12072:SF4">
    <property type="entry name" value="CWF19-LIKE PROTEIN 1"/>
    <property type="match status" value="1"/>
</dbReference>
<dbReference type="EMBL" id="CAGKOT010000022">
    <property type="protein sequence ID" value="CAB5366138.1"/>
    <property type="molecule type" value="Genomic_DNA"/>
</dbReference>
<keyword evidence="2 4" id="KW-0863">Zinc-finger</keyword>
<dbReference type="InterPro" id="IPR006767">
    <property type="entry name" value="Cwf19-like_C_dom-2"/>
</dbReference>
<dbReference type="Proteomes" id="UP000684084">
    <property type="component" value="Unassembled WGS sequence"/>
</dbReference>
<keyword evidence="1" id="KW-0479">Metal-binding</keyword>
<sequence>MTTIKVLTVGSANGKLAELFAGVNKINNKFGPFDLLLCVGDFFGEDNTEIESLISGEIKVPITSYFMYGERELPDIVKERIASNNGEFCPNLFYLGQKGSINTIHGVKIAFVSGILDSPITDLPNTVDILLTHEWPESVTNLSTQNLPTNVKGSEHVANAALAVKPRYHFATSEKIFYQREPYQNSPSPHLINNDDDSQMQFGHPTWFIGLAEVGNSSKSKWYYGFNLVPFVHLSPSAFASPPDRLTECPFIKRKRGFGDDSSAGNNYFWNTGDTSEPSTKRGKRNNHEYICNKCNNPGHHIRECPELKDPNKKFGARKPPKNYVCNKCKQAGVHYIINCPEYTCNLCGENGHLVKDCPNPYKSKKNHNKTATPPCWFCLSNPKTVKHLIVSLGDEIYLSLAKGPLTDSQDKNISQVPGGGHVLLVTIQHHPTFRDVPIEDQVNMMNELEKYKSSLKTLFRKYDADMVIYEVSRAGGTQQHYHLQVVPVPIRFNSNMIREAFVKEASDSGFELHPTSTSLPSHYFKVDLPEGTSLVHEINPDEKFDVQFGRKVLANLLGCSERTDWRACKLDEEQERLDANKFREAFTPYDPMIERIILRTHKH</sequence>
<evidence type="ECO:0000313" key="7">
    <source>
        <dbReference type="Proteomes" id="UP000684084"/>
    </source>
</evidence>
<dbReference type="Pfam" id="PF04677">
    <property type="entry name" value="CwfJ_C_1"/>
    <property type="match status" value="1"/>
</dbReference>
<protein>
    <recommendedName>
        <fullName evidence="5">CCHC-type domain-containing protein</fullName>
    </recommendedName>
</protein>
<dbReference type="InterPro" id="IPR006768">
    <property type="entry name" value="Cwf19-like_C_dom-1"/>
</dbReference>
<evidence type="ECO:0000256" key="2">
    <source>
        <dbReference type="ARBA" id="ARBA00022771"/>
    </source>
</evidence>
<evidence type="ECO:0000256" key="4">
    <source>
        <dbReference type="PROSITE-ProRule" id="PRU00047"/>
    </source>
</evidence>
<keyword evidence="3" id="KW-0862">Zinc</keyword>
<dbReference type="GO" id="GO:0000398">
    <property type="term" value="P:mRNA splicing, via spliceosome"/>
    <property type="evidence" value="ECO:0007669"/>
    <property type="project" value="TreeGrafter"/>
</dbReference>
<organism evidence="6 7">
    <name type="scientific">Rhizophagus irregularis</name>
    <dbReference type="NCBI Taxonomy" id="588596"/>
    <lineage>
        <taxon>Eukaryota</taxon>
        <taxon>Fungi</taxon>
        <taxon>Fungi incertae sedis</taxon>
        <taxon>Mucoromycota</taxon>
        <taxon>Glomeromycotina</taxon>
        <taxon>Glomeromycetes</taxon>
        <taxon>Glomerales</taxon>
        <taxon>Glomeraceae</taxon>
        <taxon>Rhizophagus</taxon>
    </lineage>
</organism>
<dbReference type="Pfam" id="PF13696">
    <property type="entry name" value="zf-CCHC_2"/>
    <property type="match status" value="1"/>
</dbReference>
<dbReference type="GO" id="GO:0071014">
    <property type="term" value="C:post-mRNA release spliceosomal complex"/>
    <property type="evidence" value="ECO:0007669"/>
    <property type="project" value="TreeGrafter"/>
</dbReference>
<dbReference type="GO" id="GO:0061632">
    <property type="term" value="F:RNA lariat debranching enzyme activator activity"/>
    <property type="evidence" value="ECO:0007669"/>
    <property type="project" value="TreeGrafter"/>
</dbReference>